<dbReference type="Pfam" id="PF21154">
    <property type="entry name" value="RPN7_PSMD6_C"/>
    <property type="match status" value="1"/>
</dbReference>
<dbReference type="InterPro" id="IPR045135">
    <property type="entry name" value="Rpn7_N"/>
</dbReference>
<dbReference type="PANTHER" id="PTHR14145:SF1">
    <property type="entry name" value="26S PROTEASOME NON-ATPASE REGULATORY SUBUNIT 6"/>
    <property type="match status" value="1"/>
</dbReference>
<sequence length="389" mass="43533">MAQDDTKEEQDYKLQLAHKRFLFRTQDVADVDRSRLQREILDLVQQHEMAPIYEEVCAELGAAPDANRLAQMRERNAARLVELEEKITDAEVNAGEMEVRDALQAKAEFLCSIGDHAAAVEAFKAAEAKTAGVGPKMDLCFSQIRLELSRGDLQAVKAELERAKVLCGKGGDWERKNKLKVYEAVLRMASRQFKRAAELLLDAIATFTSGELMPYERCIFYTVVLAVVALDRPTLKSKVIDSPEVLSVIDSLPHLRPFVSSLYDCRYAAFFQAFAGLTDAIRADEYLHPHFRFYMREVRAVAYAQFLESYKSVTLASMAATFGVSPEFLDAELADFIVAGRLPAKIDKVAGVVETNRPDAKTALYQAAIKQGDLLLNRVQKLSKVVDIE</sequence>
<feature type="coiled-coil region" evidence="5">
    <location>
        <begin position="66"/>
        <end position="100"/>
    </location>
</feature>
<accession>A0AAD5DYE5</accession>
<evidence type="ECO:0000259" key="6">
    <source>
        <dbReference type="PROSITE" id="PS50250"/>
    </source>
</evidence>
<organism evidence="7 8">
    <name type="scientific">Chlorella ohadii</name>
    <dbReference type="NCBI Taxonomy" id="2649997"/>
    <lineage>
        <taxon>Eukaryota</taxon>
        <taxon>Viridiplantae</taxon>
        <taxon>Chlorophyta</taxon>
        <taxon>core chlorophytes</taxon>
        <taxon>Trebouxiophyceae</taxon>
        <taxon>Chlorellales</taxon>
        <taxon>Chlorellaceae</taxon>
        <taxon>Chlorella clade</taxon>
        <taxon>Chlorella</taxon>
    </lineage>
</organism>
<dbReference type="AlphaFoldDB" id="A0AAD5DYE5"/>
<dbReference type="SMART" id="SM00088">
    <property type="entry name" value="PINT"/>
    <property type="match status" value="1"/>
</dbReference>
<dbReference type="EMBL" id="JADXDR010000049">
    <property type="protein sequence ID" value="KAI7842684.1"/>
    <property type="molecule type" value="Genomic_DNA"/>
</dbReference>
<dbReference type="SUPFAM" id="SSF46785">
    <property type="entry name" value="Winged helix' DNA-binding domain"/>
    <property type="match status" value="1"/>
</dbReference>
<evidence type="ECO:0000256" key="1">
    <source>
        <dbReference type="ARBA" id="ARBA00002187"/>
    </source>
</evidence>
<reference evidence="7" key="1">
    <citation type="submission" date="2020-11" db="EMBL/GenBank/DDBJ databases">
        <title>Chlorella ohadii genome sequencing and assembly.</title>
        <authorList>
            <person name="Murik O."/>
            <person name="Treves H."/>
            <person name="Kedem I."/>
            <person name="Shotland Y."/>
            <person name="Kaplan A."/>
        </authorList>
    </citation>
    <scope>NUCLEOTIDE SEQUENCE</scope>
    <source>
        <strain evidence="7">1</strain>
    </source>
</reference>
<dbReference type="Proteomes" id="UP001205105">
    <property type="component" value="Unassembled WGS sequence"/>
</dbReference>
<dbReference type="PANTHER" id="PTHR14145">
    <property type="entry name" value="26S PROTESOME SUBUNIT 6"/>
    <property type="match status" value="1"/>
</dbReference>
<dbReference type="Pfam" id="PF01399">
    <property type="entry name" value="PCI"/>
    <property type="match status" value="1"/>
</dbReference>
<dbReference type="GO" id="GO:0043161">
    <property type="term" value="P:proteasome-mediated ubiquitin-dependent protein catabolic process"/>
    <property type="evidence" value="ECO:0007669"/>
    <property type="project" value="TreeGrafter"/>
</dbReference>
<evidence type="ECO:0000256" key="5">
    <source>
        <dbReference type="SAM" id="Coils"/>
    </source>
</evidence>
<evidence type="ECO:0000313" key="7">
    <source>
        <dbReference type="EMBL" id="KAI7842684.1"/>
    </source>
</evidence>
<dbReference type="InterPro" id="IPR000717">
    <property type="entry name" value="PCI_dom"/>
</dbReference>
<dbReference type="InterPro" id="IPR036390">
    <property type="entry name" value="WH_DNA-bd_sf"/>
</dbReference>
<keyword evidence="8" id="KW-1185">Reference proteome</keyword>
<evidence type="ECO:0000256" key="4">
    <source>
        <dbReference type="ARBA" id="ARBA00075096"/>
    </source>
</evidence>
<comment type="similarity">
    <text evidence="2">Belongs to the proteasome subunit S10 family.</text>
</comment>
<dbReference type="GO" id="GO:0000502">
    <property type="term" value="C:proteasome complex"/>
    <property type="evidence" value="ECO:0007669"/>
    <property type="project" value="UniProtKB-KW"/>
</dbReference>
<name>A0AAD5DYE5_9CHLO</name>
<dbReference type="FunFam" id="1.25.40.570:FF:000005">
    <property type="entry name" value="26S proteasome regulatory subunit N7"/>
    <property type="match status" value="1"/>
</dbReference>
<protein>
    <recommendedName>
        <fullName evidence="4">26S proteasome regulatory subunit RPN7</fullName>
    </recommendedName>
</protein>
<dbReference type="InterPro" id="IPR019585">
    <property type="entry name" value="Rpn7/CSN1"/>
</dbReference>
<evidence type="ECO:0000256" key="3">
    <source>
        <dbReference type="ARBA" id="ARBA00022942"/>
    </source>
</evidence>
<comment type="function">
    <text evidence="1">Acts as a regulatory subunit of the 26S proteasome which is involved in the ATP-dependent degradation of ubiquitinated proteins.</text>
</comment>
<dbReference type="PROSITE" id="PS50250">
    <property type="entry name" value="PCI"/>
    <property type="match status" value="1"/>
</dbReference>
<comment type="caution">
    <text evidence="7">The sequence shown here is derived from an EMBL/GenBank/DDBJ whole genome shotgun (WGS) entry which is preliminary data.</text>
</comment>
<gene>
    <name evidence="7" type="ORF">COHA_003615</name>
</gene>
<dbReference type="InterPro" id="IPR049549">
    <property type="entry name" value="RPN7_PSMD6_C"/>
</dbReference>
<evidence type="ECO:0000313" key="8">
    <source>
        <dbReference type="Proteomes" id="UP001205105"/>
    </source>
</evidence>
<evidence type="ECO:0000256" key="2">
    <source>
        <dbReference type="ARBA" id="ARBA00005717"/>
    </source>
</evidence>
<dbReference type="Gene3D" id="1.25.40.570">
    <property type="match status" value="1"/>
</dbReference>
<feature type="domain" description="PCI" evidence="6">
    <location>
        <begin position="192"/>
        <end position="360"/>
    </location>
</feature>
<keyword evidence="3" id="KW-0647">Proteasome</keyword>
<dbReference type="Pfam" id="PF10602">
    <property type="entry name" value="RPN7"/>
    <property type="match status" value="1"/>
</dbReference>
<keyword evidence="5" id="KW-0175">Coiled coil</keyword>
<proteinExistence type="inferred from homology"/>